<dbReference type="PANTHER" id="PTHR23039:SF9">
    <property type="entry name" value="LOW QUALITY PROTEIN: NHS-LIKE PROTEIN 1"/>
    <property type="match status" value="1"/>
</dbReference>
<feature type="region of interest" description="Disordered" evidence="1">
    <location>
        <begin position="802"/>
        <end position="838"/>
    </location>
</feature>
<feature type="region of interest" description="Disordered" evidence="1">
    <location>
        <begin position="1213"/>
        <end position="1511"/>
    </location>
</feature>
<dbReference type="Gene3D" id="1.20.5.340">
    <property type="match status" value="1"/>
</dbReference>
<feature type="compositionally biased region" description="Polar residues" evidence="1">
    <location>
        <begin position="1629"/>
        <end position="1639"/>
    </location>
</feature>
<dbReference type="Proteomes" id="UP000242188">
    <property type="component" value="Unassembled WGS sequence"/>
</dbReference>
<feature type="compositionally biased region" description="Polar residues" evidence="1">
    <location>
        <begin position="557"/>
        <end position="566"/>
    </location>
</feature>
<feature type="compositionally biased region" description="Low complexity" evidence="1">
    <location>
        <begin position="1419"/>
        <end position="1439"/>
    </location>
</feature>
<evidence type="ECO:0000256" key="1">
    <source>
        <dbReference type="SAM" id="MobiDB-lite"/>
    </source>
</evidence>
<protein>
    <recommendedName>
        <fullName evidence="4">WASP family protein member</fullName>
    </recommendedName>
</protein>
<reference evidence="2 3" key="1">
    <citation type="journal article" date="2017" name="Nat. Ecol. Evol.">
        <title>Scallop genome provides insights into evolution of bilaterian karyotype and development.</title>
        <authorList>
            <person name="Wang S."/>
            <person name="Zhang J."/>
            <person name="Jiao W."/>
            <person name="Li J."/>
            <person name="Xun X."/>
            <person name="Sun Y."/>
            <person name="Guo X."/>
            <person name="Huan P."/>
            <person name="Dong B."/>
            <person name="Zhang L."/>
            <person name="Hu X."/>
            <person name="Sun X."/>
            <person name="Wang J."/>
            <person name="Zhao C."/>
            <person name="Wang Y."/>
            <person name="Wang D."/>
            <person name="Huang X."/>
            <person name="Wang R."/>
            <person name="Lv J."/>
            <person name="Li Y."/>
            <person name="Zhang Z."/>
            <person name="Liu B."/>
            <person name="Lu W."/>
            <person name="Hui Y."/>
            <person name="Liang J."/>
            <person name="Zhou Z."/>
            <person name="Hou R."/>
            <person name="Li X."/>
            <person name="Liu Y."/>
            <person name="Li H."/>
            <person name="Ning X."/>
            <person name="Lin Y."/>
            <person name="Zhao L."/>
            <person name="Xing Q."/>
            <person name="Dou J."/>
            <person name="Li Y."/>
            <person name="Mao J."/>
            <person name="Guo H."/>
            <person name="Dou H."/>
            <person name="Li T."/>
            <person name="Mu C."/>
            <person name="Jiang W."/>
            <person name="Fu Q."/>
            <person name="Fu X."/>
            <person name="Miao Y."/>
            <person name="Liu J."/>
            <person name="Yu Q."/>
            <person name="Li R."/>
            <person name="Liao H."/>
            <person name="Li X."/>
            <person name="Kong Y."/>
            <person name="Jiang Z."/>
            <person name="Chourrout D."/>
            <person name="Li R."/>
            <person name="Bao Z."/>
        </authorList>
    </citation>
    <scope>NUCLEOTIDE SEQUENCE [LARGE SCALE GENOMIC DNA]</scope>
    <source>
        <strain evidence="2 3">PY_sf001</strain>
    </source>
</reference>
<feature type="region of interest" description="Disordered" evidence="1">
    <location>
        <begin position="516"/>
        <end position="607"/>
    </location>
</feature>
<evidence type="ECO:0008006" key="4">
    <source>
        <dbReference type="Google" id="ProtNLM"/>
    </source>
</evidence>
<dbReference type="PANTHER" id="PTHR23039">
    <property type="entry name" value="NANCE-HORAN SYNDROME PROTEIN"/>
    <property type="match status" value="1"/>
</dbReference>
<name>A0A210Q8E1_MIZYE</name>
<feature type="compositionally biased region" description="Low complexity" evidence="1">
    <location>
        <begin position="532"/>
        <end position="543"/>
    </location>
</feature>
<feature type="region of interest" description="Disordered" evidence="1">
    <location>
        <begin position="376"/>
        <end position="409"/>
    </location>
</feature>
<feature type="compositionally biased region" description="Low complexity" evidence="1">
    <location>
        <begin position="390"/>
        <end position="409"/>
    </location>
</feature>
<feature type="compositionally biased region" description="Polar residues" evidence="1">
    <location>
        <begin position="1406"/>
        <end position="1418"/>
    </location>
</feature>
<feature type="compositionally biased region" description="Basic and acidic residues" evidence="1">
    <location>
        <begin position="568"/>
        <end position="583"/>
    </location>
</feature>
<dbReference type="EMBL" id="NEDP02004628">
    <property type="protein sequence ID" value="OWF44994.1"/>
    <property type="molecule type" value="Genomic_DNA"/>
</dbReference>
<feature type="compositionally biased region" description="Polar residues" evidence="1">
    <location>
        <begin position="483"/>
        <end position="492"/>
    </location>
</feature>
<organism evidence="2 3">
    <name type="scientific">Mizuhopecten yessoensis</name>
    <name type="common">Japanese scallop</name>
    <name type="synonym">Patinopecten yessoensis</name>
    <dbReference type="NCBI Taxonomy" id="6573"/>
    <lineage>
        <taxon>Eukaryota</taxon>
        <taxon>Metazoa</taxon>
        <taxon>Spiralia</taxon>
        <taxon>Lophotrochozoa</taxon>
        <taxon>Mollusca</taxon>
        <taxon>Bivalvia</taxon>
        <taxon>Autobranchia</taxon>
        <taxon>Pteriomorphia</taxon>
        <taxon>Pectinida</taxon>
        <taxon>Pectinoidea</taxon>
        <taxon>Pectinidae</taxon>
        <taxon>Mizuhopecten</taxon>
    </lineage>
</organism>
<feature type="region of interest" description="Disordered" evidence="1">
    <location>
        <begin position="737"/>
        <end position="763"/>
    </location>
</feature>
<feature type="region of interest" description="Disordered" evidence="1">
    <location>
        <begin position="915"/>
        <end position="1000"/>
    </location>
</feature>
<proteinExistence type="predicted"/>
<feature type="compositionally biased region" description="Low complexity" evidence="1">
    <location>
        <begin position="1264"/>
        <end position="1295"/>
    </location>
</feature>
<sequence length="1757" mass="193275">MPLPERIIQPVCLGGHPLDISKAEEGTAHLTVASNSLIGALLQLASLVRHADDLFCDISDECQKIFDRSERISKKLSNIEVTVSKLDAKDVAIPVGDLSEFSQNGEYHVTKHGFDSDLFTQETRSQCIRDQYAQAEVSPSHAMRGADIYRKDGLCSSRLFRLWPVLLREPKVKTPDLNLPRKTQSVFTFEKRYKKLQQRPKTIHVTDEQYFTKEEMAREAEAMTESLSQSTSASLISIDTSGQGFQRMESLRGSQRSLASKEKEAKKKKRRRTVSGVSDNIMQEIEAFEKKKKKGYREQPRNYSFDDIDMDGNTIHRDEEMAKYLDEIDAKMEERKEIEHAFRKPRILRLLPCRRSKSLPRCLKLHSMKALAYDRQSVGTDHSSRYEGDSISLASAGSGSSRISRSTKRSSIISNKIKSLVNVNNISNKLRPRPKSLDLDAMDFGDETMTSSLANSKMPSMPDGILSRATRDSSKIGPGTYYNFESESNTLPRRQPKRIEREFTWNAMPRDWTTSVKLREISQRRSKEDRQSSSGNWSGSSSNRHSLDSDMKIEGMPSTSQCSLGQDSGRDSPTLEERSRCDTDTTGYAGDGASTISDKSSLKDQKGETDRWLQSLAKRAASREDVSSSSAETLNSLTRLTKQNIMALDLMMSPSKRKPAAFFLDDDESVYSVDQEGFYTSFHNDSGLRRSCGTLVDEEMPSPTRDTQSVTSFESVINTSDSDKYAGLKRGAFQGASKVLSKVNPPAPPPRTSSCPRLSPGAEDDAYAIQTPDVISRQDSSSMSESDQENIYMRLKSKTQISSSGIPSICPLSSDEEGASKRQSGGSVESDDKFSSVVDPGQIMDMNQNLSKATELTSDSSIFSVSSIDTSGKYDTTFDYTDDTLLGNSNIETDFESQTLPRAYHAGKEGTSFDYTKSWPRSHKKNDNCQTPVSGILKNSDRSLSGPKPNKSLNFSPVINMFNPGTPQSVQMPLPCSPSSSEEGNRKLNKQNSPMSPNSATYKLAVPITQEKCDNKTGLPMKYQPVIVVKPGQRSGQTSEKKGAYVKLNQANENVPSVNQINPYAASPGAKQPTNTFSGSENLYAVSPVKSGSPSANQVNAADSGYLEMNTNSSVHSTNSQDSLVKNSLGFHHGSQLSLESEDSFNFTGSYVSMASPCSSPNLSNLDVPMVATPTGSMESLLEQPSKDKGFISIDQSNLSTTMETVAISTNSFSSFAGSDNERSFSTFSGPSRPQMSSTPQASSQFQLPRHNRSTPSQQPPPRQNRVTSPQRQPPRQNRVTPPQQQPPRQNRVTPPQQPALPARVPLEPHSKTRAQRHPSYKLQSSSSTPQHHSSQKTHYQNSMMKKPENYHPLAQKSSSRSLSTSHIQKNAMPSSRSFPSDMTKYSGNDTGSSESLSSRPGRPRQNASVRKSSAGTTSYSVPQSGSDSDSSNNANSRSDSYRVAMVNPSRNSSYRVAMKESKSCPSLQNSQRIRPSPVLSHSSHSNGHKNASPVLTQSSNKNGTPSPLPAEYYMPSADPEDFNRTDSYRYAVRNTHGVVSEEPTGRNSSYRVAMKEMESVIPDNHMSGVHSVPAGGRDMRRMGITDVDQVKGIAGGSTKPLKPSESTSSVQVKLRRSTKKGDVDPISVLSSMESGSSHKTNKNRHSTSSTYIRFDPIFEDKEDITGSMDSLRDSSMGSLKMADSSGEMSFYGGDSFYGNGKPKVNAMSNGKTAGFSANEKSSSSLFSNVKNFVRQKSGSKNPAPAAIDDDYRFTMV</sequence>
<feature type="compositionally biased region" description="Polar residues" evidence="1">
    <location>
        <begin position="990"/>
        <end position="1000"/>
    </location>
</feature>
<feature type="compositionally biased region" description="Polar residues" evidence="1">
    <location>
        <begin position="1213"/>
        <end position="1247"/>
    </location>
</feature>
<feature type="compositionally biased region" description="Polar residues" evidence="1">
    <location>
        <begin position="1356"/>
        <end position="1399"/>
    </location>
</feature>
<feature type="compositionally biased region" description="Low complexity" evidence="1">
    <location>
        <begin position="1324"/>
        <end position="1339"/>
    </location>
</feature>
<gene>
    <name evidence="2" type="ORF">KP79_PYT07804</name>
</gene>
<feature type="compositionally biased region" description="Basic and acidic residues" evidence="1">
    <location>
        <begin position="517"/>
        <end position="531"/>
    </location>
</feature>
<comment type="caution">
    <text evidence="2">The sequence shown here is derived from an EMBL/GenBank/DDBJ whole genome shotgun (WGS) entry which is preliminary data.</text>
</comment>
<dbReference type="GO" id="GO:0030154">
    <property type="term" value="P:cell differentiation"/>
    <property type="evidence" value="ECO:0007669"/>
    <property type="project" value="TreeGrafter"/>
</dbReference>
<accession>A0A210Q8E1</accession>
<keyword evidence="3" id="KW-1185">Reference proteome</keyword>
<dbReference type="OrthoDB" id="1060785at2759"/>
<feature type="compositionally biased region" description="Polar residues" evidence="1">
    <location>
        <begin position="1464"/>
        <end position="1506"/>
    </location>
</feature>
<dbReference type="STRING" id="6573.A0A210Q8E1"/>
<evidence type="ECO:0000313" key="3">
    <source>
        <dbReference type="Proteomes" id="UP000242188"/>
    </source>
</evidence>
<feature type="compositionally biased region" description="Polar residues" evidence="1">
    <location>
        <begin position="951"/>
        <end position="982"/>
    </location>
</feature>
<feature type="region of interest" description="Disordered" evidence="1">
    <location>
        <begin position="468"/>
        <end position="495"/>
    </location>
</feature>
<feature type="region of interest" description="Disordered" evidence="1">
    <location>
        <begin position="245"/>
        <end position="275"/>
    </location>
</feature>
<feature type="region of interest" description="Disordered" evidence="1">
    <location>
        <begin position="1592"/>
        <end position="1648"/>
    </location>
</feature>
<evidence type="ECO:0000313" key="2">
    <source>
        <dbReference type="EMBL" id="OWF44994.1"/>
    </source>
</evidence>